<dbReference type="RefSeq" id="WP_379764342.1">
    <property type="nucleotide sequence ID" value="NZ_JBHSCL010000004.1"/>
</dbReference>
<reference evidence="2" key="1">
    <citation type="journal article" date="2019" name="Int. J. Syst. Evol. Microbiol.">
        <title>The Global Catalogue of Microorganisms (GCM) 10K type strain sequencing project: providing services to taxonomists for standard genome sequencing and annotation.</title>
        <authorList>
            <consortium name="The Broad Institute Genomics Platform"/>
            <consortium name="The Broad Institute Genome Sequencing Center for Infectious Disease"/>
            <person name="Wu L."/>
            <person name="Ma J."/>
        </authorList>
    </citation>
    <scope>NUCLEOTIDE SEQUENCE [LARGE SCALE GENOMIC DNA]</scope>
    <source>
        <strain evidence="2">CGMCC 1.15774</strain>
    </source>
</reference>
<keyword evidence="2" id="KW-1185">Reference proteome</keyword>
<dbReference type="Proteomes" id="UP001595841">
    <property type="component" value="Unassembled WGS sequence"/>
</dbReference>
<dbReference type="EMBL" id="JBHSCL010000004">
    <property type="protein sequence ID" value="MFC4220616.1"/>
    <property type="molecule type" value="Genomic_DNA"/>
</dbReference>
<organism evidence="1 2">
    <name type="scientific">Flagellimonas marina</name>
    <dbReference type="NCBI Taxonomy" id="1775168"/>
    <lineage>
        <taxon>Bacteria</taxon>
        <taxon>Pseudomonadati</taxon>
        <taxon>Bacteroidota</taxon>
        <taxon>Flavobacteriia</taxon>
        <taxon>Flavobacteriales</taxon>
        <taxon>Flavobacteriaceae</taxon>
        <taxon>Flagellimonas</taxon>
    </lineage>
</organism>
<evidence type="ECO:0000313" key="2">
    <source>
        <dbReference type="Proteomes" id="UP001595841"/>
    </source>
</evidence>
<proteinExistence type="predicted"/>
<name>A0ABV8PMV1_9FLAO</name>
<accession>A0ABV8PMV1</accession>
<gene>
    <name evidence="1" type="ORF">ACFOWS_10750</name>
</gene>
<evidence type="ECO:0000313" key="1">
    <source>
        <dbReference type="EMBL" id="MFC4220616.1"/>
    </source>
</evidence>
<protein>
    <submittedName>
        <fullName evidence="1">Uncharacterized protein</fullName>
    </submittedName>
</protein>
<sequence>MVEVFQTSLNNQNDANRIIKHLQALFPEYLINFDLEDCDNILRVESSTGYIKVEPIMECVQNKGHEIAVLLDIVPKK</sequence>
<comment type="caution">
    <text evidence="1">The sequence shown here is derived from an EMBL/GenBank/DDBJ whole genome shotgun (WGS) entry which is preliminary data.</text>
</comment>